<evidence type="ECO:0000256" key="1">
    <source>
        <dbReference type="SAM" id="Coils"/>
    </source>
</evidence>
<keyword evidence="1" id="KW-0175">Coiled coil</keyword>
<dbReference type="InterPro" id="IPR041219">
    <property type="entry name" value="Phage_lysozyme2"/>
</dbReference>
<dbReference type="Proteomes" id="UP000245926">
    <property type="component" value="Chromosome"/>
</dbReference>
<reference evidence="5" key="1">
    <citation type="submission" date="2018-05" db="EMBL/GenBank/DDBJ databases">
        <title>Complete Genome Sequence of Methylobacterium sp. 17SD2-17.</title>
        <authorList>
            <person name="Srinivasan S."/>
        </authorList>
    </citation>
    <scope>NUCLEOTIDE SEQUENCE [LARGE SCALE GENOMIC DNA]</scope>
    <source>
        <strain evidence="5">17SD2-17</strain>
    </source>
</reference>
<dbReference type="EMBL" id="CP029550">
    <property type="protein sequence ID" value="AWN43169.1"/>
    <property type="molecule type" value="Genomic_DNA"/>
</dbReference>
<proteinExistence type="predicted"/>
<evidence type="ECO:0000313" key="5">
    <source>
        <dbReference type="Proteomes" id="UP000245926"/>
    </source>
</evidence>
<dbReference type="Pfam" id="PF18013">
    <property type="entry name" value="Phage_lysozyme2"/>
    <property type="match status" value="1"/>
</dbReference>
<dbReference type="OrthoDB" id="7969855at2"/>
<feature type="coiled-coil region" evidence="1">
    <location>
        <begin position="396"/>
        <end position="445"/>
    </location>
</feature>
<organism evidence="4 5">
    <name type="scientific">Methylobacterium durans</name>
    <dbReference type="NCBI Taxonomy" id="2202825"/>
    <lineage>
        <taxon>Bacteria</taxon>
        <taxon>Pseudomonadati</taxon>
        <taxon>Pseudomonadota</taxon>
        <taxon>Alphaproteobacteria</taxon>
        <taxon>Hyphomicrobiales</taxon>
        <taxon>Methylobacteriaceae</taxon>
        <taxon>Methylobacterium</taxon>
    </lineage>
</organism>
<name>A0A2U8WAW0_9HYPH</name>
<protein>
    <recommendedName>
        <fullName evidence="3">Phage tail lysozyme domain-containing protein</fullName>
    </recommendedName>
</protein>
<dbReference type="Gene3D" id="1.10.530.10">
    <property type="match status" value="1"/>
</dbReference>
<dbReference type="AlphaFoldDB" id="A0A2U8WAW0"/>
<keyword evidence="5" id="KW-1185">Reference proteome</keyword>
<evidence type="ECO:0000259" key="3">
    <source>
        <dbReference type="Pfam" id="PF18013"/>
    </source>
</evidence>
<dbReference type="KEGG" id="mets:DK389_25075"/>
<feature type="domain" description="Phage tail lysozyme" evidence="3">
    <location>
        <begin position="535"/>
        <end position="670"/>
    </location>
</feature>
<accession>A0A2U8WAW0</accession>
<sequence>MADDSLRLQAEVVDKFSAPLRALQNQLRGIQSGPGVKGLKADFDAAAAAAQTVGTAVRTVVAPAIAAVGVAGVGIGAALATAAQALRGFSTETSNFSLMSREVGVSAERLRALQSIGSKFNLDANEMSGGVRTFAQNLDQIRRRTGETYNYLSAQAQRSSGMREALQGIMGSRSTEEALGRSLDLLSRIEDPMRRAEVAMQLFGSRSFAILGSEGPAALRRYVQEAERDLGKLPRSAEDTALAFERNLTRFRDSLRGLRDEIGVQALPALRDFTTGVRDFINANREEIGTGVATGLRELAQAARDFPYKDVGDGLMWFFRETGTAAKSFAEGIKAAKEAIDLFRDGKIIEGLKRLDGATDMGLGRRSGAPASRAPSALDEALDAQIRGQSAGGAKASDLEARLQAAQKDLDYQQRRFPVRDETAIRNLNREIGQLTEELRKLRENGGATVQQQSFNDAVPFGGARILRASLGGGGFGGGAGFGGSAGGFGRPGGLPPTVGGGSDAGERLRQGSGSPDTGRRLKSEGGVPAGVNARAMRAMGRLIGHGWKPEAAASAIGQAMEESSVRSDGPLGDTARFGFGDDAAHGMFQWRAERFRALKAFAAKRGKAWTDFDTQVDFFNEETSRRRNPAERNWRNETDLGRGNLIGRSFEGYSGPLQPQREAHARRFLREWNRGAYSIPREEVATGADGQGFDASRRFLGNKTEPGDLRMSYDRSADILRRAVRDGMVGKNTQAITGDFGIKIDSTGAPGVKVKAPTNDLFNRVELRRGRSMALASEDA</sequence>
<evidence type="ECO:0000256" key="2">
    <source>
        <dbReference type="SAM" id="MobiDB-lite"/>
    </source>
</evidence>
<feature type="compositionally biased region" description="Gly residues" evidence="2">
    <location>
        <begin position="487"/>
        <end position="504"/>
    </location>
</feature>
<evidence type="ECO:0000313" key="4">
    <source>
        <dbReference type="EMBL" id="AWN43169.1"/>
    </source>
</evidence>
<gene>
    <name evidence="4" type="ORF">DK389_25075</name>
</gene>
<feature type="region of interest" description="Disordered" evidence="2">
    <location>
        <begin position="487"/>
        <end position="529"/>
    </location>
</feature>